<evidence type="ECO:0000256" key="3">
    <source>
        <dbReference type="SAM" id="SignalP"/>
    </source>
</evidence>
<feature type="chain" id="PRO_5024401500" description="SGNH hydrolase-type esterase domain-containing protein" evidence="3">
    <location>
        <begin position="25"/>
        <end position="372"/>
    </location>
</feature>
<evidence type="ECO:0008006" key="6">
    <source>
        <dbReference type="Google" id="ProtNLM"/>
    </source>
</evidence>
<dbReference type="PANTHER" id="PTHR45966">
    <property type="entry name" value="GDSL-LIKE LIPASE/ACYLHYDROLASE"/>
    <property type="match status" value="1"/>
</dbReference>
<dbReference type="InterPro" id="IPR001087">
    <property type="entry name" value="GDSL"/>
</dbReference>
<gene>
    <name evidence="4" type="ORF">FH972_003474</name>
</gene>
<sequence length="372" mass="40852">MATPTKLYTFCSLLLAFLFPFSNSVQLDGGKVCLPEKHASLFIFGDSLFDAGNNNYIKTAAFQANFAPYGESFFKYPTGRFSDGRLISDFIAEYAKLPLITPYLHPGYHSYIDGANFASAGAGALVETLQGSVIDLNTQLSFFKNLASLFKNKLGDAETKTFLGRAVYLISIGSNDYAIPFATNSSLLQSISQQEFVDMVIGNLTTVIKEIYKEGGRKFGFQSLLPLGCVPFTRALKAGNTGACFEEITALAILHNEAFPKVLQKLEHQLNGFRYSIADVYTTFSERINNPSKYGFKEGKIACCGSGPYRGILSCGGKRSVKEYELCENASDHVFFDSAHPSERASQQVAEQMWSGTSNITAPYNLKALFEL</sequence>
<dbReference type="OrthoDB" id="1600564at2759"/>
<evidence type="ECO:0000256" key="1">
    <source>
        <dbReference type="ARBA" id="ARBA00008668"/>
    </source>
</evidence>
<feature type="signal peptide" evidence="3">
    <location>
        <begin position="1"/>
        <end position="24"/>
    </location>
</feature>
<comment type="similarity">
    <text evidence="1">Belongs to the 'GDSL' lipolytic enzyme family.</text>
</comment>
<dbReference type="PROSITE" id="PS01098">
    <property type="entry name" value="LIPASE_GDSL_SER"/>
    <property type="match status" value="1"/>
</dbReference>
<keyword evidence="5" id="KW-1185">Reference proteome</keyword>
<dbReference type="Pfam" id="PF00657">
    <property type="entry name" value="Lipase_GDSL"/>
    <property type="match status" value="1"/>
</dbReference>
<dbReference type="CDD" id="cd01837">
    <property type="entry name" value="SGNH_plant_lipase_like"/>
    <property type="match status" value="1"/>
</dbReference>
<protein>
    <recommendedName>
        <fullName evidence="6">SGNH hydrolase-type esterase domain-containing protein</fullName>
    </recommendedName>
</protein>
<dbReference type="AlphaFoldDB" id="A0A5N6QIA1"/>
<dbReference type="InterPro" id="IPR044552">
    <property type="entry name" value="GLIP1-5/GLL25"/>
</dbReference>
<evidence type="ECO:0000313" key="5">
    <source>
        <dbReference type="Proteomes" id="UP000327013"/>
    </source>
</evidence>
<dbReference type="InterPro" id="IPR036514">
    <property type="entry name" value="SGNH_hydro_sf"/>
</dbReference>
<organism evidence="4 5">
    <name type="scientific">Carpinus fangiana</name>
    <dbReference type="NCBI Taxonomy" id="176857"/>
    <lineage>
        <taxon>Eukaryota</taxon>
        <taxon>Viridiplantae</taxon>
        <taxon>Streptophyta</taxon>
        <taxon>Embryophyta</taxon>
        <taxon>Tracheophyta</taxon>
        <taxon>Spermatophyta</taxon>
        <taxon>Magnoliopsida</taxon>
        <taxon>eudicotyledons</taxon>
        <taxon>Gunneridae</taxon>
        <taxon>Pentapetalae</taxon>
        <taxon>rosids</taxon>
        <taxon>fabids</taxon>
        <taxon>Fagales</taxon>
        <taxon>Betulaceae</taxon>
        <taxon>Carpinus</taxon>
    </lineage>
</organism>
<dbReference type="InterPro" id="IPR035669">
    <property type="entry name" value="SGNH_plant_lipase-like"/>
</dbReference>
<dbReference type="Proteomes" id="UP000327013">
    <property type="component" value="Chromosome 1"/>
</dbReference>
<dbReference type="Gene3D" id="3.40.50.1110">
    <property type="entry name" value="SGNH hydrolase"/>
    <property type="match status" value="1"/>
</dbReference>
<dbReference type="GO" id="GO:0016298">
    <property type="term" value="F:lipase activity"/>
    <property type="evidence" value="ECO:0007669"/>
    <property type="project" value="InterPro"/>
</dbReference>
<accession>A0A5N6QIA1</accession>
<dbReference type="EMBL" id="CM017321">
    <property type="protein sequence ID" value="KAE7998986.1"/>
    <property type="molecule type" value="Genomic_DNA"/>
</dbReference>
<dbReference type="PANTHER" id="PTHR45966:SF34">
    <property type="entry name" value="GDSL-LIKE LIPASE_ACYLHYDROLASE"/>
    <property type="match status" value="1"/>
</dbReference>
<dbReference type="InterPro" id="IPR008265">
    <property type="entry name" value="Lipase_GDSL_AS"/>
</dbReference>
<reference evidence="4 5" key="1">
    <citation type="submission" date="2019-06" db="EMBL/GenBank/DDBJ databases">
        <title>A chromosomal-level reference genome of Carpinus fangiana (Coryloideae, Betulaceae).</title>
        <authorList>
            <person name="Yang X."/>
            <person name="Wang Z."/>
            <person name="Zhang L."/>
            <person name="Hao G."/>
            <person name="Liu J."/>
            <person name="Yang Y."/>
        </authorList>
    </citation>
    <scope>NUCLEOTIDE SEQUENCE [LARGE SCALE GENOMIC DNA]</scope>
    <source>
        <strain evidence="4">Cfa_2016G</strain>
        <tissue evidence="4">Leaf</tissue>
    </source>
</reference>
<evidence type="ECO:0000256" key="2">
    <source>
        <dbReference type="ARBA" id="ARBA00022729"/>
    </source>
</evidence>
<proteinExistence type="inferred from homology"/>
<evidence type="ECO:0000313" key="4">
    <source>
        <dbReference type="EMBL" id="KAE7998986.1"/>
    </source>
</evidence>
<dbReference type="GO" id="GO:0006629">
    <property type="term" value="P:lipid metabolic process"/>
    <property type="evidence" value="ECO:0007669"/>
    <property type="project" value="InterPro"/>
</dbReference>
<keyword evidence="2 3" id="KW-0732">Signal</keyword>
<dbReference type="SUPFAM" id="SSF52266">
    <property type="entry name" value="SGNH hydrolase"/>
    <property type="match status" value="1"/>
</dbReference>
<name>A0A5N6QIA1_9ROSI</name>